<feature type="domain" description="CRAL-TRIO" evidence="1">
    <location>
        <begin position="1"/>
        <end position="127"/>
    </location>
</feature>
<organism evidence="2 3">
    <name type="scientific">Aromia moschata</name>
    <dbReference type="NCBI Taxonomy" id="1265417"/>
    <lineage>
        <taxon>Eukaryota</taxon>
        <taxon>Metazoa</taxon>
        <taxon>Ecdysozoa</taxon>
        <taxon>Arthropoda</taxon>
        <taxon>Hexapoda</taxon>
        <taxon>Insecta</taxon>
        <taxon>Pterygota</taxon>
        <taxon>Neoptera</taxon>
        <taxon>Endopterygota</taxon>
        <taxon>Coleoptera</taxon>
        <taxon>Polyphaga</taxon>
        <taxon>Cucujiformia</taxon>
        <taxon>Chrysomeloidea</taxon>
        <taxon>Cerambycidae</taxon>
        <taxon>Cerambycinae</taxon>
        <taxon>Callichromatini</taxon>
        <taxon>Aromia</taxon>
    </lineage>
</organism>
<comment type="caution">
    <text evidence="2">The sequence shown here is derived from an EMBL/GenBank/DDBJ whole genome shotgun (WGS) entry which is preliminary data.</text>
</comment>
<name>A0AAV8X5C3_9CUCU</name>
<proteinExistence type="predicted"/>
<accession>A0AAV8X5C3</accession>
<evidence type="ECO:0000313" key="2">
    <source>
        <dbReference type="EMBL" id="KAJ8933606.1"/>
    </source>
</evidence>
<dbReference type="CDD" id="cd00170">
    <property type="entry name" value="SEC14"/>
    <property type="match status" value="1"/>
</dbReference>
<dbReference type="PANTHER" id="PTHR10174:SF234">
    <property type="entry name" value="SD01558P"/>
    <property type="match status" value="1"/>
</dbReference>
<keyword evidence="3" id="KW-1185">Reference proteome</keyword>
<evidence type="ECO:0000313" key="3">
    <source>
        <dbReference type="Proteomes" id="UP001162162"/>
    </source>
</evidence>
<dbReference type="Gene3D" id="3.40.525.10">
    <property type="entry name" value="CRAL-TRIO lipid binding domain"/>
    <property type="match status" value="1"/>
</dbReference>
<dbReference type="AlphaFoldDB" id="A0AAV8X5C3"/>
<dbReference type="Pfam" id="PF00650">
    <property type="entry name" value="CRAL_TRIO"/>
    <property type="match status" value="1"/>
</dbReference>
<dbReference type="PRINTS" id="PR00180">
    <property type="entry name" value="CRETINALDHBP"/>
</dbReference>
<dbReference type="PANTHER" id="PTHR10174">
    <property type="entry name" value="ALPHA-TOCOPHEROL TRANSFER PROTEIN-RELATED"/>
    <property type="match status" value="1"/>
</dbReference>
<dbReference type="InterPro" id="IPR001251">
    <property type="entry name" value="CRAL-TRIO_dom"/>
</dbReference>
<dbReference type="PROSITE" id="PS50191">
    <property type="entry name" value="CRAL_TRIO"/>
    <property type="match status" value="1"/>
</dbReference>
<dbReference type="SUPFAM" id="SSF52087">
    <property type="entry name" value="CRAL/TRIO domain"/>
    <property type="match status" value="1"/>
</dbReference>
<dbReference type="Proteomes" id="UP001162162">
    <property type="component" value="Unassembled WGS sequence"/>
</dbReference>
<reference evidence="2" key="1">
    <citation type="journal article" date="2023" name="Insect Mol. Biol.">
        <title>Genome sequencing provides insights into the evolution of gene families encoding plant cell wall-degrading enzymes in longhorned beetles.</title>
        <authorList>
            <person name="Shin N.R."/>
            <person name="Okamura Y."/>
            <person name="Kirsch R."/>
            <person name="Pauchet Y."/>
        </authorList>
    </citation>
    <scope>NUCLEOTIDE SEQUENCE</scope>
    <source>
        <strain evidence="2">AMC_N1</strain>
    </source>
</reference>
<gene>
    <name evidence="2" type="ORF">NQ318_002769</name>
</gene>
<sequence>MPEDSVDIISDEVSDEVNIIPKSMYTSIAAKKYRVPLKFGDRPCQLPLSSLYYAQVSYTSSPVRLEAFHILHQSWAFEIAYNFIRPLINENVKDRIIFHGDDLEGLHAHIDPKCLPKRYGGVHEDYSVDMWFECIKQNDHIIKNLIDLGYKDMEKLKEE</sequence>
<dbReference type="GO" id="GO:1902936">
    <property type="term" value="F:phosphatidylinositol bisphosphate binding"/>
    <property type="evidence" value="ECO:0007669"/>
    <property type="project" value="TreeGrafter"/>
</dbReference>
<dbReference type="InterPro" id="IPR036865">
    <property type="entry name" value="CRAL-TRIO_dom_sf"/>
</dbReference>
<protein>
    <recommendedName>
        <fullName evidence="1">CRAL-TRIO domain-containing protein</fullName>
    </recommendedName>
</protein>
<evidence type="ECO:0000259" key="1">
    <source>
        <dbReference type="PROSITE" id="PS50191"/>
    </source>
</evidence>
<dbReference type="EMBL" id="JAPWTK010001190">
    <property type="protein sequence ID" value="KAJ8933606.1"/>
    <property type="molecule type" value="Genomic_DNA"/>
</dbReference>
<dbReference type="GO" id="GO:0016020">
    <property type="term" value="C:membrane"/>
    <property type="evidence" value="ECO:0007669"/>
    <property type="project" value="TreeGrafter"/>
</dbReference>